<feature type="transmembrane region" description="Helical" evidence="1">
    <location>
        <begin position="76"/>
        <end position="94"/>
    </location>
</feature>
<dbReference type="AlphaFoldDB" id="I4A0P2"/>
<organism evidence="2 3">
    <name type="scientific">Ornithobacterium rhinotracheale (strain ATCC 51463 / DSM 15997 / CCUG 23171 / CIP 104009 / LMG 9086)</name>
    <dbReference type="NCBI Taxonomy" id="867902"/>
    <lineage>
        <taxon>Bacteria</taxon>
        <taxon>Pseudomonadati</taxon>
        <taxon>Bacteroidota</taxon>
        <taxon>Flavobacteriia</taxon>
        <taxon>Flavobacteriales</taxon>
        <taxon>Weeksellaceae</taxon>
        <taxon>Ornithobacterium</taxon>
    </lineage>
</organism>
<protein>
    <recommendedName>
        <fullName evidence="4">ABC transporter permease</fullName>
    </recommendedName>
</protein>
<evidence type="ECO:0000256" key="1">
    <source>
        <dbReference type="SAM" id="Phobius"/>
    </source>
</evidence>
<feature type="transmembrane region" description="Helical" evidence="1">
    <location>
        <begin position="12"/>
        <end position="31"/>
    </location>
</feature>
<feature type="transmembrane region" description="Helical" evidence="1">
    <location>
        <begin position="204"/>
        <end position="223"/>
    </location>
</feature>
<evidence type="ECO:0008006" key="4">
    <source>
        <dbReference type="Google" id="ProtNLM"/>
    </source>
</evidence>
<feature type="transmembrane region" description="Helical" evidence="1">
    <location>
        <begin position="229"/>
        <end position="246"/>
    </location>
</feature>
<dbReference type="STRING" id="867902.Ornrh_1353"/>
<feature type="transmembrane region" description="Helical" evidence="1">
    <location>
        <begin position="139"/>
        <end position="156"/>
    </location>
</feature>
<keyword evidence="3" id="KW-1185">Reference proteome</keyword>
<dbReference type="eggNOG" id="ENOG502ZDA3">
    <property type="taxonomic scope" value="Bacteria"/>
</dbReference>
<accession>I4A0P2</accession>
<dbReference type="HOGENOM" id="CLU_955348_0_0_10"/>
<dbReference type="KEGG" id="orh:Ornrh_1353"/>
<reference evidence="2 3" key="1">
    <citation type="submission" date="2012-06" db="EMBL/GenBank/DDBJ databases">
        <title>The complete genome of Ornithobacterium rhinotracheale DSM 15997.</title>
        <authorList>
            <consortium name="US DOE Joint Genome Institute (JGI-PGF)"/>
            <person name="Lucas S."/>
            <person name="Copeland A."/>
            <person name="Lapidus A."/>
            <person name="Goodwin L."/>
            <person name="Pitluck S."/>
            <person name="Peters L."/>
            <person name="Mikhailova N."/>
            <person name="Teshima H."/>
            <person name="Kyrpides N."/>
            <person name="Mavromatis K."/>
            <person name="Pagani I."/>
            <person name="Ivanova N."/>
            <person name="Ovchinnikova G."/>
            <person name="Zeytun A."/>
            <person name="Detter J.C."/>
            <person name="Han C."/>
            <person name="Land M."/>
            <person name="Hauser L."/>
            <person name="Markowitz V."/>
            <person name="Cheng J.-F."/>
            <person name="Hugenholtz P."/>
            <person name="Woyke T."/>
            <person name="Wu D."/>
            <person name="Lang E."/>
            <person name="Kopitz M."/>
            <person name="Brambilla E."/>
            <person name="Klenk H.-P."/>
            <person name="Eisen J.A."/>
        </authorList>
    </citation>
    <scope>NUCLEOTIDE SEQUENCE [LARGE SCALE GENOMIC DNA]</scope>
    <source>
        <strain evidence="3">ATCC 51463 / DSM 15997 / CCUG 23171 / LMG 9086</strain>
    </source>
</reference>
<evidence type="ECO:0000313" key="2">
    <source>
        <dbReference type="EMBL" id="AFL97526.1"/>
    </source>
</evidence>
<dbReference type="EMBL" id="CP003283">
    <property type="protein sequence ID" value="AFL97526.1"/>
    <property type="molecule type" value="Genomic_DNA"/>
</dbReference>
<keyword evidence="1" id="KW-1133">Transmembrane helix</keyword>
<sequence length="295" mass="34108">MINRKMIDEGLAPILGYMLIPVAFFYLSNFLFQKIDFANYLMVLASIMFQFNLSGKARNNFLSIIFSNAIKNKIRIIENLIVALPFLLMLVYNGCFIESIILILISLLLSFVVFRNLGFTIPTPFSNKPFEFCNGFRKSILLLPVAYGIAIIASNVENVNLGLFSILLINLTAISYYVKPETEYYVWIYSCSPKRFLREKMYTGTKFLIILNLPILIPLLYVFHAEYEIILFIYIVSVLLLWLVILGKYSAYPREMNLYEFIVIVGSVFFLPLSLITIPYFYNKSSKNLKTLLHD</sequence>
<dbReference type="Proteomes" id="UP000006051">
    <property type="component" value="Chromosome"/>
</dbReference>
<evidence type="ECO:0000313" key="3">
    <source>
        <dbReference type="Proteomes" id="UP000006051"/>
    </source>
</evidence>
<name>I4A0P2_ORNRL</name>
<feature type="transmembrane region" description="Helical" evidence="1">
    <location>
        <begin position="258"/>
        <end position="282"/>
    </location>
</feature>
<proteinExistence type="predicted"/>
<keyword evidence="1" id="KW-0472">Membrane</keyword>
<gene>
    <name evidence="2" type="ordered locus">Ornrh_1353</name>
</gene>
<feature type="transmembrane region" description="Helical" evidence="1">
    <location>
        <begin position="162"/>
        <end position="178"/>
    </location>
</feature>
<feature type="transmembrane region" description="Helical" evidence="1">
    <location>
        <begin position="100"/>
        <end position="118"/>
    </location>
</feature>
<keyword evidence="1" id="KW-0812">Transmembrane</keyword>